<evidence type="ECO:0000256" key="1">
    <source>
        <dbReference type="SAM" id="Phobius"/>
    </source>
</evidence>
<keyword evidence="3" id="KW-1185">Reference proteome</keyword>
<proteinExistence type="predicted"/>
<dbReference type="STRING" id="439292.Bsel_0509"/>
<evidence type="ECO:0000313" key="2">
    <source>
        <dbReference type="EMBL" id="ADH98045.1"/>
    </source>
</evidence>
<organism evidence="2 3">
    <name type="scientific">Bacillus selenitireducens (strain ATCC 700615 / DSM 15326 / MLS10)</name>
    <dbReference type="NCBI Taxonomy" id="439292"/>
    <lineage>
        <taxon>Bacteria</taxon>
        <taxon>Bacillati</taxon>
        <taxon>Bacillota</taxon>
        <taxon>Bacilli</taxon>
        <taxon>Bacillales</taxon>
        <taxon>Bacillaceae</taxon>
        <taxon>Salisediminibacterium</taxon>
    </lineage>
</organism>
<sequence length="285" mass="31887">MTDPINGTADTIPLIGQNHTYYSSKWQDHQKPSVYCGFNLAALLVTPFWLAYRHLYDWLIFYVLLQSVFVAGASFLPWLFYAAGLGADLVSSQLLFILTGFTLLHLGFGLKANALYYRRIQHLKNHGNASPLFYRSGASVKSGIITGLSALLFAVLVNVPLANWTYNPALEPGIYVFSDDNPVPEGVLDVRDEPDFVKYEARINLLFIHDEPIGDRSFRLLLERETDSGNGMAITRDRSFGIFSSSEVTLDLLDSEDPLTDTGTYHLTIFLDEEEIADTVFSISL</sequence>
<accession>D6XXI8</accession>
<dbReference type="HOGENOM" id="CLU_942173_0_0_9"/>
<keyword evidence="1" id="KW-0812">Transmembrane</keyword>
<evidence type="ECO:0008006" key="4">
    <source>
        <dbReference type="Google" id="ProtNLM"/>
    </source>
</evidence>
<dbReference type="RefSeq" id="WP_013171474.1">
    <property type="nucleotide sequence ID" value="NC_014219.1"/>
</dbReference>
<evidence type="ECO:0000313" key="3">
    <source>
        <dbReference type="Proteomes" id="UP000000271"/>
    </source>
</evidence>
<dbReference type="AlphaFoldDB" id="D6XXI8"/>
<name>D6XXI8_BACIE</name>
<dbReference type="InterPro" id="IPR024399">
    <property type="entry name" value="DUF2628"/>
</dbReference>
<gene>
    <name evidence="2" type="ordered locus">Bsel_0509</name>
</gene>
<dbReference type="EMBL" id="CP001791">
    <property type="protein sequence ID" value="ADH98045.1"/>
    <property type="molecule type" value="Genomic_DNA"/>
</dbReference>
<keyword evidence="1" id="KW-1133">Transmembrane helix</keyword>
<feature type="transmembrane region" description="Helical" evidence="1">
    <location>
        <begin position="93"/>
        <end position="117"/>
    </location>
</feature>
<dbReference type="Pfam" id="PF10947">
    <property type="entry name" value="DUF2628"/>
    <property type="match status" value="1"/>
</dbReference>
<feature type="transmembrane region" description="Helical" evidence="1">
    <location>
        <begin position="32"/>
        <end position="52"/>
    </location>
</feature>
<feature type="transmembrane region" description="Helical" evidence="1">
    <location>
        <begin position="138"/>
        <end position="157"/>
    </location>
</feature>
<dbReference type="Proteomes" id="UP000000271">
    <property type="component" value="Chromosome"/>
</dbReference>
<protein>
    <recommendedName>
        <fullName evidence="4">DUF2628 domain-containing protein</fullName>
    </recommendedName>
</protein>
<keyword evidence="1" id="KW-0472">Membrane</keyword>
<feature type="transmembrane region" description="Helical" evidence="1">
    <location>
        <begin position="59"/>
        <end position="81"/>
    </location>
</feature>
<dbReference type="KEGG" id="bse:Bsel_0509"/>
<reference evidence="2" key="1">
    <citation type="submission" date="2009-10" db="EMBL/GenBank/DDBJ databases">
        <title>Complete sequence of Bacillus selenitireducens MLS10.</title>
        <authorList>
            <consortium name="US DOE Joint Genome Institute"/>
            <person name="Lucas S."/>
            <person name="Copeland A."/>
            <person name="Lapidus A."/>
            <person name="Glavina del Rio T."/>
            <person name="Dalin E."/>
            <person name="Tice H."/>
            <person name="Bruce D."/>
            <person name="Goodwin L."/>
            <person name="Pitluck S."/>
            <person name="Sims D."/>
            <person name="Brettin T."/>
            <person name="Detter J.C."/>
            <person name="Han C."/>
            <person name="Larimer F."/>
            <person name="Land M."/>
            <person name="Hauser L."/>
            <person name="Kyrpides N."/>
            <person name="Ovchinnikova G."/>
            <person name="Stolz J."/>
        </authorList>
    </citation>
    <scope>NUCLEOTIDE SEQUENCE [LARGE SCALE GENOMIC DNA]</scope>
    <source>
        <strain evidence="2">MLS10</strain>
    </source>
</reference>